<sequence length="364" mass="39632">MKNMLARGAQPRRRTVCLALASGVLAGCAGRTPVQSAPPLRVYGNLSTLELAPVLLAASRALPDPIRVQQGGISSLYGLDGDLPNLVARGESDLATNSETQALRYSVAHPDLRLILTVSEGLYRIVARRSAGIAQLADLRGKRVGTMPRTSSAYYLDRTLRSVGLTQSDVNVVPFVAGSAVPLSRMSEAFRRGELDAATIWEPELQRAQDALGADAIEFHDPLGYREQFSLFSTEAKLQDPSLRPRIVAYVRAIIDASAQIRRDPRSAWALVADATRQHPQIIERSWRHHSYPAALAPDLLDTMVQEEVWVAAETGRVPRGRRELASLIDASLLREALRAASPAADSGAWKAAIHSLTRSLRRS</sequence>
<dbReference type="PANTHER" id="PTHR30024">
    <property type="entry name" value="ALIPHATIC SULFONATES-BINDING PROTEIN-RELATED"/>
    <property type="match status" value="1"/>
</dbReference>
<proteinExistence type="predicted"/>
<name>A0ABW0NI94_9BURK</name>
<feature type="domain" description="SsuA/THI5-like" evidence="1">
    <location>
        <begin position="81"/>
        <end position="265"/>
    </location>
</feature>
<comment type="caution">
    <text evidence="2">The sequence shown here is derived from an EMBL/GenBank/DDBJ whole genome shotgun (WGS) entry which is preliminary data.</text>
</comment>
<dbReference type="RefSeq" id="WP_376851487.1">
    <property type="nucleotide sequence ID" value="NZ_JBHSMF010000009.1"/>
</dbReference>
<reference evidence="3" key="1">
    <citation type="journal article" date="2019" name="Int. J. Syst. Evol. Microbiol.">
        <title>The Global Catalogue of Microorganisms (GCM) 10K type strain sequencing project: providing services to taxonomists for standard genome sequencing and annotation.</title>
        <authorList>
            <consortium name="The Broad Institute Genomics Platform"/>
            <consortium name="The Broad Institute Genome Sequencing Center for Infectious Disease"/>
            <person name="Wu L."/>
            <person name="Ma J."/>
        </authorList>
    </citation>
    <scope>NUCLEOTIDE SEQUENCE [LARGE SCALE GENOMIC DNA]</scope>
    <source>
        <strain evidence="3">CCUG 57401</strain>
    </source>
</reference>
<evidence type="ECO:0000313" key="2">
    <source>
        <dbReference type="EMBL" id="MFC5499273.1"/>
    </source>
</evidence>
<accession>A0ABW0NI94</accession>
<gene>
    <name evidence="2" type="ORF">ACFPOE_17135</name>
</gene>
<dbReference type="InterPro" id="IPR015168">
    <property type="entry name" value="SsuA/THI5"/>
</dbReference>
<dbReference type="Pfam" id="PF09084">
    <property type="entry name" value="NMT1"/>
    <property type="match status" value="1"/>
</dbReference>
<dbReference type="Gene3D" id="3.40.190.10">
    <property type="entry name" value="Periplasmic binding protein-like II"/>
    <property type="match status" value="1"/>
</dbReference>
<dbReference type="Proteomes" id="UP001596037">
    <property type="component" value="Unassembled WGS sequence"/>
</dbReference>
<dbReference type="PROSITE" id="PS51257">
    <property type="entry name" value="PROKAR_LIPOPROTEIN"/>
    <property type="match status" value="1"/>
</dbReference>
<dbReference type="SUPFAM" id="SSF53850">
    <property type="entry name" value="Periplasmic binding protein-like II"/>
    <property type="match status" value="1"/>
</dbReference>
<dbReference type="PANTHER" id="PTHR30024:SF42">
    <property type="entry name" value="ALIPHATIC SULFONATES-BINDING PROTEIN-RELATED"/>
    <property type="match status" value="1"/>
</dbReference>
<protein>
    <submittedName>
        <fullName evidence="2">ABC transporter substrate-binding protein</fullName>
    </submittedName>
</protein>
<keyword evidence="3" id="KW-1185">Reference proteome</keyword>
<organism evidence="2 3">
    <name type="scientific">Caenimonas terrae</name>
    <dbReference type="NCBI Taxonomy" id="696074"/>
    <lineage>
        <taxon>Bacteria</taxon>
        <taxon>Pseudomonadati</taxon>
        <taxon>Pseudomonadota</taxon>
        <taxon>Betaproteobacteria</taxon>
        <taxon>Burkholderiales</taxon>
        <taxon>Comamonadaceae</taxon>
        <taxon>Caenimonas</taxon>
    </lineage>
</organism>
<dbReference type="EMBL" id="JBHSMF010000009">
    <property type="protein sequence ID" value="MFC5499273.1"/>
    <property type="molecule type" value="Genomic_DNA"/>
</dbReference>
<evidence type="ECO:0000259" key="1">
    <source>
        <dbReference type="Pfam" id="PF09084"/>
    </source>
</evidence>
<evidence type="ECO:0000313" key="3">
    <source>
        <dbReference type="Proteomes" id="UP001596037"/>
    </source>
</evidence>